<dbReference type="EMBL" id="JAFEUZ010000027">
    <property type="protein sequence ID" value="KAG5475390.1"/>
    <property type="molecule type" value="Genomic_DNA"/>
</dbReference>
<keyword evidence="2" id="KW-1185">Reference proteome</keyword>
<dbReference type="RefSeq" id="XP_067177655.1">
    <property type="nucleotide sequence ID" value="XM_067321045.1"/>
</dbReference>
<sequence>MSGGWTNWPSYFCRSFRDATDFVARGIAFVEPEGATGGISAGVWRLAICDEGIKNGSGHGGATSASWLGAGVPCSTYLGMPDAAASL</sequence>
<protein>
    <submittedName>
        <fullName evidence="1">Uncharacterized protein</fullName>
    </submittedName>
</protein>
<evidence type="ECO:0000313" key="2">
    <source>
        <dbReference type="Proteomes" id="UP000673552"/>
    </source>
</evidence>
<reference evidence="2" key="2">
    <citation type="journal article" date="2021" name="Sci. Data">
        <title>Chromosome-scale genome sequencing, assembly and annotation of six genomes from subfamily Leishmaniinae.</title>
        <authorList>
            <person name="Almutairi H."/>
            <person name="Urbaniak M.D."/>
            <person name="Bates M.D."/>
            <person name="Jariyapan N."/>
            <person name="Kwakye-Nuako G."/>
            <person name="Thomaz Soccol V."/>
            <person name="Al-Salem W.S."/>
            <person name="Dillon R.J."/>
            <person name="Bates P.A."/>
            <person name="Gatherer D."/>
        </authorList>
    </citation>
    <scope>NUCLEOTIDE SEQUENCE [LARGE SCALE GENOMIC DNA]</scope>
</reference>
<dbReference type="Proteomes" id="UP000673552">
    <property type="component" value="Unassembled WGS sequence"/>
</dbReference>
<name>A0A836HEI4_9TRYP</name>
<organism evidence="1 2">
    <name type="scientific">Leishmania martiniquensis</name>
    <dbReference type="NCBI Taxonomy" id="1580590"/>
    <lineage>
        <taxon>Eukaryota</taxon>
        <taxon>Discoba</taxon>
        <taxon>Euglenozoa</taxon>
        <taxon>Kinetoplastea</taxon>
        <taxon>Metakinetoplastina</taxon>
        <taxon>Trypanosomatida</taxon>
        <taxon>Trypanosomatidae</taxon>
        <taxon>Leishmaniinae</taxon>
        <taxon>Leishmania</taxon>
    </lineage>
</organism>
<dbReference type="KEGG" id="lmat:92513557"/>
<dbReference type="AlphaFoldDB" id="A0A836HEI4"/>
<gene>
    <name evidence="1" type="ORF">LSCM1_03503</name>
</gene>
<evidence type="ECO:0000313" key="1">
    <source>
        <dbReference type="EMBL" id="KAG5475390.1"/>
    </source>
</evidence>
<comment type="caution">
    <text evidence="1">The sequence shown here is derived from an EMBL/GenBank/DDBJ whole genome shotgun (WGS) entry which is preliminary data.</text>
</comment>
<accession>A0A836HEI4</accession>
<proteinExistence type="predicted"/>
<dbReference type="GeneID" id="92513557"/>
<reference evidence="2" key="1">
    <citation type="journal article" date="2021" name="Microbiol. Resour. Announc.">
        <title>LGAAP: Leishmaniinae Genome Assembly and Annotation Pipeline.</title>
        <authorList>
            <person name="Almutairi H."/>
            <person name="Urbaniak M.D."/>
            <person name="Bates M.D."/>
            <person name="Jariyapan N."/>
            <person name="Kwakye-Nuako G."/>
            <person name="Thomaz-Soccol V."/>
            <person name="Al-Salem W.S."/>
            <person name="Dillon R.J."/>
            <person name="Bates P.A."/>
            <person name="Gatherer D."/>
        </authorList>
    </citation>
    <scope>NUCLEOTIDE SEQUENCE [LARGE SCALE GENOMIC DNA]</scope>
</reference>